<dbReference type="AlphaFoldDB" id="A0AAE1A7X7"/>
<evidence type="ECO:0000256" key="1">
    <source>
        <dbReference type="SAM" id="SignalP"/>
    </source>
</evidence>
<keyword evidence="1" id="KW-0732">Signal</keyword>
<protein>
    <submittedName>
        <fullName evidence="2">Uncharacterized protein</fullName>
    </submittedName>
</protein>
<gene>
    <name evidence="2" type="ORF">RRG08_058037</name>
</gene>
<evidence type="ECO:0000313" key="2">
    <source>
        <dbReference type="EMBL" id="KAK3782978.1"/>
    </source>
</evidence>
<feature type="signal peptide" evidence="1">
    <location>
        <begin position="1"/>
        <end position="21"/>
    </location>
</feature>
<dbReference type="EMBL" id="JAWDGP010002464">
    <property type="protein sequence ID" value="KAK3782978.1"/>
    <property type="molecule type" value="Genomic_DNA"/>
</dbReference>
<comment type="caution">
    <text evidence="2">The sequence shown here is derived from an EMBL/GenBank/DDBJ whole genome shotgun (WGS) entry which is preliminary data.</text>
</comment>
<organism evidence="2 3">
    <name type="scientific">Elysia crispata</name>
    <name type="common">lettuce slug</name>
    <dbReference type="NCBI Taxonomy" id="231223"/>
    <lineage>
        <taxon>Eukaryota</taxon>
        <taxon>Metazoa</taxon>
        <taxon>Spiralia</taxon>
        <taxon>Lophotrochozoa</taxon>
        <taxon>Mollusca</taxon>
        <taxon>Gastropoda</taxon>
        <taxon>Heterobranchia</taxon>
        <taxon>Euthyneura</taxon>
        <taxon>Panpulmonata</taxon>
        <taxon>Sacoglossa</taxon>
        <taxon>Placobranchoidea</taxon>
        <taxon>Plakobranchidae</taxon>
        <taxon>Elysia</taxon>
    </lineage>
</organism>
<reference evidence="2" key="1">
    <citation type="journal article" date="2023" name="G3 (Bethesda)">
        <title>A reference genome for the long-term kleptoplast-retaining sea slug Elysia crispata morphotype clarki.</title>
        <authorList>
            <person name="Eastman K.E."/>
            <person name="Pendleton A.L."/>
            <person name="Shaikh M.A."/>
            <person name="Suttiyut T."/>
            <person name="Ogas R."/>
            <person name="Tomko P."/>
            <person name="Gavelis G."/>
            <person name="Widhalm J.R."/>
            <person name="Wisecaver J.H."/>
        </authorList>
    </citation>
    <scope>NUCLEOTIDE SEQUENCE</scope>
    <source>
        <strain evidence="2">ECLA1</strain>
    </source>
</reference>
<sequence>MASVGFIYCGLFALVTCGVDAARSGGRMGGGSSSSFGGFRVPNDPTDISQSTVDIQQTQQALNVQFGKLAAYRLNTLPDSVAAGARLAISAILAVAEETAQS</sequence>
<accession>A0AAE1A7X7</accession>
<evidence type="ECO:0000313" key="3">
    <source>
        <dbReference type="Proteomes" id="UP001283361"/>
    </source>
</evidence>
<proteinExistence type="predicted"/>
<keyword evidence="3" id="KW-1185">Reference proteome</keyword>
<feature type="chain" id="PRO_5042060324" evidence="1">
    <location>
        <begin position="22"/>
        <end position="102"/>
    </location>
</feature>
<dbReference type="Proteomes" id="UP001283361">
    <property type="component" value="Unassembled WGS sequence"/>
</dbReference>
<name>A0AAE1A7X7_9GAST</name>